<evidence type="ECO:0000313" key="3">
    <source>
        <dbReference type="EMBL" id="NHB76771.1"/>
    </source>
</evidence>
<evidence type="ECO:0000256" key="1">
    <source>
        <dbReference type="ARBA" id="ARBA00022801"/>
    </source>
</evidence>
<dbReference type="NCBIfam" id="TIGR00976">
    <property type="entry name" value="CocE_NonD"/>
    <property type="match status" value="1"/>
</dbReference>
<dbReference type="Pfam" id="PF08530">
    <property type="entry name" value="PepX_C"/>
    <property type="match status" value="1"/>
</dbReference>
<proteinExistence type="predicted"/>
<dbReference type="GO" id="GO:0016787">
    <property type="term" value="F:hydrolase activity"/>
    <property type="evidence" value="ECO:0007669"/>
    <property type="project" value="UniProtKB-KW"/>
</dbReference>
<dbReference type="InterPro" id="IPR029058">
    <property type="entry name" value="AB_hydrolase_fold"/>
</dbReference>
<dbReference type="PANTHER" id="PTHR43056">
    <property type="entry name" value="PEPTIDASE S9 PROLYL OLIGOPEPTIDASE"/>
    <property type="match status" value="1"/>
</dbReference>
<keyword evidence="4" id="KW-1185">Reference proteome</keyword>
<dbReference type="InterPro" id="IPR050585">
    <property type="entry name" value="Xaa-Pro_dipeptidyl-ppase/CocE"/>
</dbReference>
<dbReference type="Gene3D" id="3.40.50.1820">
    <property type="entry name" value="alpha/beta hydrolase"/>
    <property type="match status" value="1"/>
</dbReference>
<dbReference type="InterPro" id="IPR013736">
    <property type="entry name" value="Xaa-Pro_dipept_C"/>
</dbReference>
<dbReference type="SUPFAM" id="SSF53474">
    <property type="entry name" value="alpha/beta-Hydrolases"/>
    <property type="match status" value="1"/>
</dbReference>
<dbReference type="InterPro" id="IPR000383">
    <property type="entry name" value="Xaa-Pro-like_dom"/>
</dbReference>
<gene>
    <name evidence="3" type="ORF">G8O29_08450</name>
</gene>
<dbReference type="InterPro" id="IPR008979">
    <property type="entry name" value="Galactose-bd-like_sf"/>
</dbReference>
<evidence type="ECO:0000313" key="4">
    <source>
        <dbReference type="Proteomes" id="UP001515660"/>
    </source>
</evidence>
<dbReference type="Proteomes" id="UP001515660">
    <property type="component" value="Unassembled WGS sequence"/>
</dbReference>
<keyword evidence="1 3" id="KW-0378">Hydrolase</keyword>
<feature type="domain" description="Xaa-Pro dipeptidyl-peptidase C-terminal" evidence="2">
    <location>
        <begin position="299"/>
        <end position="551"/>
    </location>
</feature>
<dbReference type="Pfam" id="PF02129">
    <property type="entry name" value="Peptidase_S15"/>
    <property type="match status" value="1"/>
</dbReference>
<organism evidence="3 4">
    <name type="scientific">Rhodobacter calidifons</name>
    <dbReference type="NCBI Taxonomy" id="2715277"/>
    <lineage>
        <taxon>Bacteria</taxon>
        <taxon>Pseudomonadati</taxon>
        <taxon>Pseudomonadota</taxon>
        <taxon>Alphaproteobacteria</taxon>
        <taxon>Rhodobacterales</taxon>
        <taxon>Rhodobacter group</taxon>
        <taxon>Rhodobacter</taxon>
    </lineage>
</organism>
<name>A0ABX0G7T7_9RHOB</name>
<evidence type="ECO:0000259" key="2">
    <source>
        <dbReference type="SMART" id="SM00939"/>
    </source>
</evidence>
<comment type="caution">
    <text evidence="3">The sequence shown here is derived from an EMBL/GenBank/DDBJ whole genome shotgun (WGS) entry which is preliminary data.</text>
</comment>
<dbReference type="Gene3D" id="1.10.3020.10">
    <property type="entry name" value="alpha-amino acid ester hydrolase ( Helical cap domain)"/>
    <property type="match status" value="1"/>
</dbReference>
<dbReference type="SMART" id="SM00939">
    <property type="entry name" value="PepX_C"/>
    <property type="match status" value="1"/>
</dbReference>
<dbReference type="InterPro" id="IPR005674">
    <property type="entry name" value="CocE/Ser_esterase"/>
</dbReference>
<dbReference type="Gene3D" id="2.60.120.260">
    <property type="entry name" value="Galactose-binding domain-like"/>
    <property type="match status" value="1"/>
</dbReference>
<dbReference type="PANTHER" id="PTHR43056:SF10">
    <property type="entry name" value="COCE_NOND FAMILY, PUTATIVE (AFU_ORTHOLOGUE AFUA_7G00600)-RELATED"/>
    <property type="match status" value="1"/>
</dbReference>
<dbReference type="EMBL" id="JAANHS010000005">
    <property type="protein sequence ID" value="NHB76771.1"/>
    <property type="molecule type" value="Genomic_DNA"/>
</dbReference>
<dbReference type="SUPFAM" id="SSF49785">
    <property type="entry name" value="Galactose-binding domain-like"/>
    <property type="match status" value="1"/>
</dbReference>
<sequence length="671" mass="74282">MEAENRRGLVTIRSSFPETVTEIEDLPIPMPDGTRLSARVWMPQSAKAKPVPAVLEYIPYRKRDGTLPRDELMHPYVAGHGYACIRVDIRGNGDSDGLMEDEYSAQELQDACDVIGWLARQDWCSGAVGMMGKSWGGFNCLQTAFLQPPALKAVISVYSTTDRFADDIHFKGGALLGENFGWGSVMLSYSSRPADPMLRNGWREDWLKRLVAEPFLAPRWAAHQTRDAYWKHGSICEDWDRMTVPILSIGGWNDNYMNTVAKLLEGAKGPVKGIIGPWVHQYPHTAVPGPRIGFLQLAIRWWDRWLKGIPNGAEDDPALRAYMLHSAPPDPSAAHRDGHWIAEAEWPSRRVSRRVLPVSDAGLGLAGPLSSRVCTPQHLGMAAGEFFPMGLNAEMAGDQRADDALSVCFDGPPLTGPLELLGAARLTLRLASDKPLAFVVARLCDVAPDGSSTRIAHGILNLCHRHSAESPQPMRPGVAEDVVVVLDQMGYRLAAGHRLRLALSTTYWPFVWPSPEAAVLTLMQASLDLPVHRGSEEEWTPPQAETATPWAHRVLREGKSGRRIESDLIAGTHALVVEEDTGDTENLGHGLVTGETTTERWEIGADPLSARAAITWEQRLSRGDWRVRTRAETVMTASATHLRMQATLTAWEGDQVVFRRDWDEEVARHFV</sequence>
<reference evidence="3 4" key="1">
    <citation type="journal article" date="2022" name="Microorganisms">
        <title>Genome Sequence and Characterization of a Xanthorhodopsin-Containing, Aerobic Anoxygenic Phototrophic Rhodobacter Species, Isolated from Mesophilic Conditions at Yellowstone National Park.</title>
        <authorList>
            <person name="Kyndt J.A."/>
            <person name="Robertson S."/>
            <person name="Shoffstall I.B."/>
            <person name="Ramaley R.F."/>
            <person name="Meyer T.E."/>
        </authorList>
    </citation>
    <scope>NUCLEOTIDE SEQUENCE [LARGE SCALE GENOMIC DNA]</scope>
    <source>
        <strain evidence="3 4">M37P</strain>
    </source>
</reference>
<protein>
    <submittedName>
        <fullName evidence="3">CocE/NonD family hydrolase</fullName>
    </submittedName>
</protein>
<accession>A0ABX0G7T7</accession>